<keyword evidence="1" id="KW-0732">Signal</keyword>
<dbReference type="AlphaFoldDB" id="A0A1H4YNN1"/>
<dbReference type="EMBL" id="FNRT01000002">
    <property type="protein sequence ID" value="SED18711.1"/>
    <property type="molecule type" value="Genomic_DNA"/>
</dbReference>
<feature type="signal peptide" evidence="1">
    <location>
        <begin position="1"/>
        <end position="33"/>
    </location>
</feature>
<evidence type="ECO:0000313" key="3">
    <source>
        <dbReference type="Proteomes" id="UP000198742"/>
    </source>
</evidence>
<gene>
    <name evidence="2" type="ORF">SAMN04489844_3868</name>
</gene>
<keyword evidence="3" id="KW-1185">Reference proteome</keyword>
<organism evidence="2 3">
    <name type="scientific">Nocardioides exalbidus</name>
    <dbReference type="NCBI Taxonomy" id="402596"/>
    <lineage>
        <taxon>Bacteria</taxon>
        <taxon>Bacillati</taxon>
        <taxon>Actinomycetota</taxon>
        <taxon>Actinomycetes</taxon>
        <taxon>Propionibacteriales</taxon>
        <taxon>Nocardioidaceae</taxon>
        <taxon>Nocardioides</taxon>
    </lineage>
</organism>
<dbReference type="RefSeq" id="WP_090971193.1">
    <property type="nucleotide sequence ID" value="NZ_FNRT01000002.1"/>
</dbReference>
<evidence type="ECO:0008006" key="4">
    <source>
        <dbReference type="Google" id="ProtNLM"/>
    </source>
</evidence>
<dbReference type="OrthoDB" id="3782746at2"/>
<dbReference type="Proteomes" id="UP000198742">
    <property type="component" value="Unassembled WGS sequence"/>
</dbReference>
<name>A0A1H4YNN1_9ACTN</name>
<evidence type="ECO:0000313" key="2">
    <source>
        <dbReference type="EMBL" id="SED18711.1"/>
    </source>
</evidence>
<feature type="chain" id="PRO_5038966693" description="Secreted protein" evidence="1">
    <location>
        <begin position="34"/>
        <end position="170"/>
    </location>
</feature>
<sequence length="170" mass="18552">MRRTLTVLLTLVASTVLAPALALPATASAPASAYVRTVTYPGAGAEVTLDHLDRIADTSPAFGDFVERRLTQLWKANDPREKCRTAATMVVKKWRSDGYALISDMGNFAPCPDGGYVQIAVRTDGRWRTPTRLGTQEVYGCRVLERFDVPAAIVPSRTCYDGDAVVSYPR</sequence>
<reference evidence="3" key="1">
    <citation type="submission" date="2016-10" db="EMBL/GenBank/DDBJ databases">
        <authorList>
            <person name="Varghese N."/>
            <person name="Submissions S."/>
        </authorList>
    </citation>
    <scope>NUCLEOTIDE SEQUENCE [LARGE SCALE GENOMIC DNA]</scope>
    <source>
        <strain evidence="3">DSM 22017</strain>
    </source>
</reference>
<protein>
    <recommendedName>
        <fullName evidence="4">Secreted protein</fullName>
    </recommendedName>
</protein>
<accession>A0A1H4YNN1</accession>
<evidence type="ECO:0000256" key="1">
    <source>
        <dbReference type="SAM" id="SignalP"/>
    </source>
</evidence>
<proteinExistence type="predicted"/>